<feature type="region of interest" description="Disordered" evidence="9">
    <location>
        <begin position="1"/>
        <end position="25"/>
    </location>
</feature>
<dbReference type="GO" id="GO:0003743">
    <property type="term" value="F:translation initiation factor activity"/>
    <property type="evidence" value="ECO:0007669"/>
    <property type="project" value="UniProtKB-KW"/>
</dbReference>
<proteinExistence type="inferred from homology"/>
<dbReference type="FunFam" id="3.30.760.10:FF:000004">
    <property type="entry name" value="Eukaryotic translation initiation factor 4E-1"/>
    <property type="match status" value="1"/>
</dbReference>
<dbReference type="EMBL" id="JAUEDM010000001">
    <property type="protein sequence ID" value="KAK3329475.1"/>
    <property type="molecule type" value="Genomic_DNA"/>
</dbReference>
<keyword evidence="5 8" id="KW-0694">RNA-binding</keyword>
<dbReference type="PANTHER" id="PTHR11960">
    <property type="entry name" value="EUKARYOTIC TRANSLATION INITIATION FACTOR 4E RELATED"/>
    <property type="match status" value="1"/>
</dbReference>
<evidence type="ECO:0000256" key="2">
    <source>
        <dbReference type="ARBA" id="ARBA00009860"/>
    </source>
</evidence>
<dbReference type="InterPro" id="IPR001040">
    <property type="entry name" value="TIF_eIF_4E"/>
</dbReference>
<comment type="function">
    <text evidence="1">Recognizes and binds the 7-methylguanosine-containing mRNA cap during an early step in the initiation of protein synthesis and facilitates ribosome binding by inducing the unwinding of the mRNAs secondary structures.</text>
</comment>
<evidence type="ECO:0000256" key="5">
    <source>
        <dbReference type="ARBA" id="ARBA00022884"/>
    </source>
</evidence>
<dbReference type="InterPro" id="IPR019770">
    <property type="entry name" value="TIF_eIF_4E_CS"/>
</dbReference>
<dbReference type="AlphaFoldDB" id="A0AAE0IR24"/>
<dbReference type="Pfam" id="PF01652">
    <property type="entry name" value="IF4E"/>
    <property type="match status" value="1"/>
</dbReference>
<evidence type="ECO:0000256" key="8">
    <source>
        <dbReference type="RuleBase" id="RU004374"/>
    </source>
</evidence>
<evidence type="ECO:0000256" key="6">
    <source>
        <dbReference type="ARBA" id="ARBA00022917"/>
    </source>
</evidence>
<accession>A0AAE0IR24</accession>
<dbReference type="GO" id="GO:0000340">
    <property type="term" value="F:RNA 7-methylguanosine cap binding"/>
    <property type="evidence" value="ECO:0007669"/>
    <property type="project" value="TreeGrafter"/>
</dbReference>
<sequence length="247" mass="27443">MSEQVDLTTIPISPEGGNVGAGPAEDTGKTITVFHDKENFNVKHPLSNRWTLWFTKPASGKGDNWNDLLKEVITFESVEEFWGVYNNIAPVSELALKSDYHLFKEGVRPEWEDPQNKHGGKWSYQFKEKRNVDIDQLWLHTMLAAIGETLEDEEDGEVMGVVVNVRKAFFRIGVWTRTIGKSVPGRGDGDVAGGKGRSAEKGKDILMAIGRRFKGVLKLPASEILEFSGHTDSAHSGSTRARAKFTV</sequence>
<reference evidence="10" key="1">
    <citation type="journal article" date="2023" name="Mol. Phylogenet. Evol.">
        <title>Genome-scale phylogeny and comparative genomics of the fungal order Sordariales.</title>
        <authorList>
            <person name="Hensen N."/>
            <person name="Bonometti L."/>
            <person name="Westerberg I."/>
            <person name="Brannstrom I.O."/>
            <person name="Guillou S."/>
            <person name="Cros-Aarteil S."/>
            <person name="Calhoun S."/>
            <person name="Haridas S."/>
            <person name="Kuo A."/>
            <person name="Mondo S."/>
            <person name="Pangilinan J."/>
            <person name="Riley R."/>
            <person name="LaButti K."/>
            <person name="Andreopoulos B."/>
            <person name="Lipzen A."/>
            <person name="Chen C."/>
            <person name="Yan M."/>
            <person name="Daum C."/>
            <person name="Ng V."/>
            <person name="Clum A."/>
            <person name="Steindorff A."/>
            <person name="Ohm R.A."/>
            <person name="Martin F."/>
            <person name="Silar P."/>
            <person name="Natvig D.O."/>
            <person name="Lalanne C."/>
            <person name="Gautier V."/>
            <person name="Ament-Velasquez S.L."/>
            <person name="Kruys A."/>
            <person name="Hutchinson M.I."/>
            <person name="Powell A.J."/>
            <person name="Barry K."/>
            <person name="Miller A.N."/>
            <person name="Grigoriev I.V."/>
            <person name="Debuchy R."/>
            <person name="Gladieux P."/>
            <person name="Hiltunen Thoren M."/>
            <person name="Johannesson H."/>
        </authorList>
    </citation>
    <scope>NUCLEOTIDE SEQUENCE</scope>
    <source>
        <strain evidence="10">CBS 118394</strain>
    </source>
</reference>
<protein>
    <submittedName>
        <fullName evidence="10">Eukaryotic translation initiation factor 4E</fullName>
    </submittedName>
</protein>
<keyword evidence="3 8" id="KW-0396">Initiation factor</keyword>
<feature type="compositionally biased region" description="Polar residues" evidence="9">
    <location>
        <begin position="1"/>
        <end position="11"/>
    </location>
</feature>
<name>A0AAE0IR24_9PEZI</name>
<reference evidence="10" key="2">
    <citation type="submission" date="2023-06" db="EMBL/GenBank/DDBJ databases">
        <authorList>
            <consortium name="Lawrence Berkeley National Laboratory"/>
            <person name="Haridas S."/>
            <person name="Hensen N."/>
            <person name="Bonometti L."/>
            <person name="Westerberg I."/>
            <person name="Brannstrom I.O."/>
            <person name="Guillou S."/>
            <person name="Cros-Aarteil S."/>
            <person name="Calhoun S."/>
            <person name="Kuo A."/>
            <person name="Mondo S."/>
            <person name="Pangilinan J."/>
            <person name="Riley R."/>
            <person name="Labutti K."/>
            <person name="Andreopoulos B."/>
            <person name="Lipzen A."/>
            <person name="Chen C."/>
            <person name="Yanf M."/>
            <person name="Daum C."/>
            <person name="Ng V."/>
            <person name="Clum A."/>
            <person name="Steindorff A."/>
            <person name="Ohm R."/>
            <person name="Martin F."/>
            <person name="Silar P."/>
            <person name="Natvig D."/>
            <person name="Lalanne C."/>
            <person name="Gautier V."/>
            <person name="Ament-Velasquez S.L."/>
            <person name="Kruys A."/>
            <person name="Hutchinson M.I."/>
            <person name="Powell A.J."/>
            <person name="Barry K."/>
            <person name="Miller A.N."/>
            <person name="Grigoriev I.V."/>
            <person name="Debuchy R."/>
            <person name="Gladieux P."/>
            <person name="Thoren M.H."/>
            <person name="Johannesson H."/>
        </authorList>
    </citation>
    <scope>NUCLEOTIDE SEQUENCE</scope>
    <source>
        <strain evidence="10">CBS 118394</strain>
    </source>
</reference>
<keyword evidence="11" id="KW-1185">Reference proteome</keyword>
<dbReference type="GO" id="GO:0016281">
    <property type="term" value="C:eukaryotic translation initiation factor 4F complex"/>
    <property type="evidence" value="ECO:0007669"/>
    <property type="project" value="TreeGrafter"/>
</dbReference>
<dbReference type="PANTHER" id="PTHR11960:SF8">
    <property type="entry name" value="EUKARYOTIC TRANSLATION INITIATION FACTOR 4E1-RELATED"/>
    <property type="match status" value="1"/>
</dbReference>
<evidence type="ECO:0000256" key="4">
    <source>
        <dbReference type="ARBA" id="ARBA00022845"/>
    </source>
</evidence>
<evidence type="ECO:0000313" key="11">
    <source>
        <dbReference type="Proteomes" id="UP001283341"/>
    </source>
</evidence>
<comment type="caution">
    <text evidence="10">The sequence shown here is derived from an EMBL/GenBank/DDBJ whole genome shotgun (WGS) entry which is preliminary data.</text>
</comment>
<comment type="subunit">
    <text evidence="7">eIF4F is a multi-subunit complex, the composition of which varies with external and internal environmental conditions. It is composed of at least eIF4A, eIF4E and eIF4G. eIF4E is also known to interact with other partners.</text>
</comment>
<keyword evidence="6 8" id="KW-0648">Protein biosynthesis</keyword>
<dbReference type="GO" id="GO:0006417">
    <property type="term" value="P:regulation of translation"/>
    <property type="evidence" value="ECO:0007669"/>
    <property type="project" value="UniProtKB-KW"/>
</dbReference>
<dbReference type="PROSITE" id="PS00813">
    <property type="entry name" value="IF4E"/>
    <property type="match status" value="1"/>
</dbReference>
<comment type="similarity">
    <text evidence="2 8">Belongs to the eukaryotic initiation factor 4E family.</text>
</comment>
<evidence type="ECO:0000313" key="10">
    <source>
        <dbReference type="EMBL" id="KAK3329475.1"/>
    </source>
</evidence>
<evidence type="ECO:0000256" key="7">
    <source>
        <dbReference type="ARBA" id="ARBA00062860"/>
    </source>
</evidence>
<dbReference type="Proteomes" id="UP001283341">
    <property type="component" value="Unassembled WGS sequence"/>
</dbReference>
<dbReference type="InterPro" id="IPR023398">
    <property type="entry name" value="TIF_eIF4e-like"/>
</dbReference>
<evidence type="ECO:0000256" key="1">
    <source>
        <dbReference type="ARBA" id="ARBA00003021"/>
    </source>
</evidence>
<organism evidence="10 11">
    <name type="scientific">Apodospora peruviana</name>
    <dbReference type="NCBI Taxonomy" id="516989"/>
    <lineage>
        <taxon>Eukaryota</taxon>
        <taxon>Fungi</taxon>
        <taxon>Dikarya</taxon>
        <taxon>Ascomycota</taxon>
        <taxon>Pezizomycotina</taxon>
        <taxon>Sordariomycetes</taxon>
        <taxon>Sordariomycetidae</taxon>
        <taxon>Sordariales</taxon>
        <taxon>Lasiosphaeriaceae</taxon>
        <taxon>Apodospora</taxon>
    </lineage>
</organism>
<gene>
    <name evidence="10" type="ORF">B0H66DRAFT_26458</name>
</gene>
<dbReference type="Gene3D" id="3.30.760.10">
    <property type="entry name" value="RNA Cap, Translation Initiation Factor Eif4e"/>
    <property type="match status" value="1"/>
</dbReference>
<evidence type="ECO:0000256" key="3">
    <source>
        <dbReference type="ARBA" id="ARBA00022540"/>
    </source>
</evidence>
<evidence type="ECO:0000256" key="9">
    <source>
        <dbReference type="SAM" id="MobiDB-lite"/>
    </source>
</evidence>
<keyword evidence="4" id="KW-0810">Translation regulation</keyword>
<dbReference type="SUPFAM" id="SSF55418">
    <property type="entry name" value="eIF4e-like"/>
    <property type="match status" value="1"/>
</dbReference>